<gene>
    <name evidence="2" type="ORF">DPMN_154148</name>
</gene>
<comment type="caution">
    <text evidence="2">The sequence shown here is derived from an EMBL/GenBank/DDBJ whole genome shotgun (WGS) entry which is preliminary data.</text>
</comment>
<feature type="region of interest" description="Disordered" evidence="1">
    <location>
        <begin position="1"/>
        <end position="23"/>
    </location>
</feature>
<reference evidence="2" key="2">
    <citation type="submission" date="2020-11" db="EMBL/GenBank/DDBJ databases">
        <authorList>
            <person name="McCartney M.A."/>
            <person name="Auch B."/>
            <person name="Kono T."/>
            <person name="Mallez S."/>
            <person name="Becker A."/>
            <person name="Gohl D.M."/>
            <person name="Silverstein K.A.T."/>
            <person name="Koren S."/>
            <person name="Bechman K.B."/>
            <person name="Herman A."/>
            <person name="Abrahante J.E."/>
            <person name="Garbe J."/>
        </authorList>
    </citation>
    <scope>NUCLEOTIDE SEQUENCE</scope>
    <source>
        <strain evidence="2">Duluth1</strain>
        <tissue evidence="2">Whole animal</tissue>
    </source>
</reference>
<keyword evidence="3" id="KW-1185">Reference proteome</keyword>
<accession>A0A9D4FKK7</accession>
<evidence type="ECO:0000313" key="3">
    <source>
        <dbReference type="Proteomes" id="UP000828390"/>
    </source>
</evidence>
<reference evidence="2" key="1">
    <citation type="journal article" date="2019" name="bioRxiv">
        <title>The Genome of the Zebra Mussel, Dreissena polymorpha: A Resource for Invasive Species Research.</title>
        <authorList>
            <person name="McCartney M.A."/>
            <person name="Auch B."/>
            <person name="Kono T."/>
            <person name="Mallez S."/>
            <person name="Zhang Y."/>
            <person name="Obille A."/>
            <person name="Becker A."/>
            <person name="Abrahante J.E."/>
            <person name="Garbe J."/>
            <person name="Badalamenti J.P."/>
            <person name="Herman A."/>
            <person name="Mangelson H."/>
            <person name="Liachko I."/>
            <person name="Sullivan S."/>
            <person name="Sone E.D."/>
            <person name="Koren S."/>
            <person name="Silverstein K.A.T."/>
            <person name="Beckman K.B."/>
            <person name="Gohl D.M."/>
        </authorList>
    </citation>
    <scope>NUCLEOTIDE SEQUENCE</scope>
    <source>
        <strain evidence="2">Duluth1</strain>
        <tissue evidence="2">Whole animal</tissue>
    </source>
</reference>
<evidence type="ECO:0000313" key="2">
    <source>
        <dbReference type="EMBL" id="KAH3800515.1"/>
    </source>
</evidence>
<dbReference type="Proteomes" id="UP000828390">
    <property type="component" value="Unassembled WGS sequence"/>
</dbReference>
<sequence>MEERHQTVFQRTSGRAMDQENYPGGHYIPKNVLTIKLKKRLYDSFLDEDKSLSSLVPYHMRCIVLQHV</sequence>
<proteinExistence type="predicted"/>
<dbReference type="EMBL" id="JAIWYP010000007">
    <property type="protein sequence ID" value="KAH3800515.1"/>
    <property type="molecule type" value="Genomic_DNA"/>
</dbReference>
<organism evidence="2 3">
    <name type="scientific">Dreissena polymorpha</name>
    <name type="common">Zebra mussel</name>
    <name type="synonym">Mytilus polymorpha</name>
    <dbReference type="NCBI Taxonomy" id="45954"/>
    <lineage>
        <taxon>Eukaryota</taxon>
        <taxon>Metazoa</taxon>
        <taxon>Spiralia</taxon>
        <taxon>Lophotrochozoa</taxon>
        <taxon>Mollusca</taxon>
        <taxon>Bivalvia</taxon>
        <taxon>Autobranchia</taxon>
        <taxon>Heteroconchia</taxon>
        <taxon>Euheterodonta</taxon>
        <taxon>Imparidentia</taxon>
        <taxon>Neoheterodontei</taxon>
        <taxon>Myida</taxon>
        <taxon>Dreissenoidea</taxon>
        <taxon>Dreissenidae</taxon>
        <taxon>Dreissena</taxon>
    </lineage>
</organism>
<protein>
    <submittedName>
        <fullName evidence="2">Uncharacterized protein</fullName>
    </submittedName>
</protein>
<evidence type="ECO:0000256" key="1">
    <source>
        <dbReference type="SAM" id="MobiDB-lite"/>
    </source>
</evidence>
<dbReference type="AlphaFoldDB" id="A0A9D4FKK7"/>
<name>A0A9D4FKK7_DREPO</name>